<evidence type="ECO:0000256" key="8">
    <source>
        <dbReference type="ARBA" id="ARBA00023136"/>
    </source>
</evidence>
<feature type="compositionally biased region" description="Low complexity" evidence="11">
    <location>
        <begin position="337"/>
        <end position="355"/>
    </location>
</feature>
<feature type="compositionally biased region" description="Basic and acidic residues" evidence="11">
    <location>
        <begin position="381"/>
        <end position="398"/>
    </location>
</feature>
<evidence type="ECO:0000313" key="13">
    <source>
        <dbReference type="EMBL" id="POY72266.1"/>
    </source>
</evidence>
<evidence type="ECO:0000256" key="7">
    <source>
        <dbReference type="ARBA" id="ARBA00023098"/>
    </source>
</evidence>
<feature type="transmembrane region" description="Helical" evidence="12">
    <location>
        <begin position="61"/>
        <end position="86"/>
    </location>
</feature>
<feature type="compositionally biased region" description="Gly residues" evidence="11">
    <location>
        <begin position="356"/>
        <end position="368"/>
    </location>
</feature>
<dbReference type="AlphaFoldDB" id="A0A2S5B686"/>
<evidence type="ECO:0000313" key="14">
    <source>
        <dbReference type="Proteomes" id="UP000237144"/>
    </source>
</evidence>
<evidence type="ECO:0000256" key="9">
    <source>
        <dbReference type="ARBA" id="ARBA00023242"/>
    </source>
</evidence>
<evidence type="ECO:0000256" key="3">
    <source>
        <dbReference type="ARBA" id="ARBA00010998"/>
    </source>
</evidence>
<dbReference type="GO" id="GO:0019888">
    <property type="term" value="F:protein phosphatase regulator activity"/>
    <property type="evidence" value="ECO:0007669"/>
    <property type="project" value="InterPro"/>
</dbReference>
<evidence type="ECO:0000256" key="5">
    <source>
        <dbReference type="ARBA" id="ARBA00022692"/>
    </source>
</evidence>
<keyword evidence="9" id="KW-0539">Nucleus</keyword>
<feature type="compositionally biased region" description="Gly residues" evidence="11">
    <location>
        <begin position="1"/>
        <end position="11"/>
    </location>
</feature>
<feature type="compositionally biased region" description="Basic and acidic residues" evidence="11">
    <location>
        <begin position="320"/>
        <end position="330"/>
    </location>
</feature>
<dbReference type="STRING" id="741276.A0A2S5B686"/>
<feature type="region of interest" description="Disordered" evidence="11">
    <location>
        <begin position="320"/>
        <end position="610"/>
    </location>
</feature>
<keyword evidence="6 12" id="KW-1133">Transmembrane helix</keyword>
<dbReference type="OrthoDB" id="5599171at2759"/>
<dbReference type="PANTHER" id="PTHR20996">
    <property type="entry name" value="NUCLEAR ENVELOPE PHOSPHATASE-REGULATORY SUBUNIT 1"/>
    <property type="match status" value="1"/>
</dbReference>
<keyword evidence="7" id="KW-0443">Lipid metabolism</keyword>
<dbReference type="InterPro" id="IPR005605">
    <property type="entry name" value="Spo7"/>
</dbReference>
<comment type="similarity">
    <text evidence="3">Belongs to the CNEP1R1 family.</text>
</comment>
<evidence type="ECO:0000256" key="12">
    <source>
        <dbReference type="SAM" id="Phobius"/>
    </source>
</evidence>
<evidence type="ECO:0000256" key="11">
    <source>
        <dbReference type="SAM" id="MobiDB-lite"/>
    </source>
</evidence>
<keyword evidence="4" id="KW-0963">Cytoplasm</keyword>
<dbReference type="InterPro" id="IPR019168">
    <property type="entry name" value="NEP1-R1"/>
</dbReference>
<dbReference type="Proteomes" id="UP000237144">
    <property type="component" value="Unassembled WGS sequence"/>
</dbReference>
<keyword evidence="8 12" id="KW-0472">Membrane</keyword>
<organism evidence="13 14">
    <name type="scientific">Rhodotorula taiwanensis</name>
    <dbReference type="NCBI Taxonomy" id="741276"/>
    <lineage>
        <taxon>Eukaryota</taxon>
        <taxon>Fungi</taxon>
        <taxon>Dikarya</taxon>
        <taxon>Basidiomycota</taxon>
        <taxon>Pucciniomycotina</taxon>
        <taxon>Microbotryomycetes</taxon>
        <taxon>Sporidiobolales</taxon>
        <taxon>Sporidiobolaceae</taxon>
        <taxon>Rhodotorula</taxon>
    </lineage>
</organism>
<feature type="region of interest" description="Disordered" evidence="11">
    <location>
        <begin position="1"/>
        <end position="30"/>
    </location>
</feature>
<feature type="compositionally biased region" description="Basic and acidic residues" evidence="11">
    <location>
        <begin position="502"/>
        <end position="523"/>
    </location>
</feature>
<evidence type="ECO:0000256" key="2">
    <source>
        <dbReference type="ARBA" id="ARBA00004496"/>
    </source>
</evidence>
<feature type="compositionally biased region" description="Basic residues" evidence="11">
    <location>
        <begin position="476"/>
        <end position="485"/>
    </location>
</feature>
<dbReference type="GO" id="GO:0006629">
    <property type="term" value="P:lipid metabolic process"/>
    <property type="evidence" value="ECO:0007669"/>
    <property type="project" value="UniProtKB-KW"/>
</dbReference>
<evidence type="ECO:0000256" key="6">
    <source>
        <dbReference type="ARBA" id="ARBA00022989"/>
    </source>
</evidence>
<comment type="subcellular location">
    <subcellularLocation>
        <location evidence="2">Cytoplasm</location>
    </subcellularLocation>
    <subcellularLocation>
        <location evidence="1">Nucleus membrane</location>
        <topology evidence="1">Multi-pass membrane protein</topology>
    </subcellularLocation>
</comment>
<reference evidence="13 14" key="1">
    <citation type="journal article" date="2018" name="Front. Microbiol.">
        <title>Prospects for Fungal Bioremediation of Acidic Radioactive Waste Sites: Characterization and Genome Sequence of Rhodotorula taiwanensis MD1149.</title>
        <authorList>
            <person name="Tkavc R."/>
            <person name="Matrosova V.Y."/>
            <person name="Grichenko O.E."/>
            <person name="Gostincar C."/>
            <person name="Volpe R.P."/>
            <person name="Klimenkova P."/>
            <person name="Gaidamakova E.K."/>
            <person name="Zhou C.E."/>
            <person name="Stewart B.J."/>
            <person name="Lyman M.G."/>
            <person name="Malfatti S.A."/>
            <person name="Rubinfeld B."/>
            <person name="Courtot M."/>
            <person name="Singh J."/>
            <person name="Dalgard C.L."/>
            <person name="Hamilton T."/>
            <person name="Frey K.G."/>
            <person name="Gunde-Cimerman N."/>
            <person name="Dugan L."/>
            <person name="Daly M.J."/>
        </authorList>
    </citation>
    <scope>NUCLEOTIDE SEQUENCE [LARGE SCALE GENOMIC DNA]</scope>
    <source>
        <strain evidence="13 14">MD1149</strain>
    </source>
</reference>
<feature type="compositionally biased region" description="Low complexity" evidence="11">
    <location>
        <begin position="536"/>
        <end position="556"/>
    </location>
</feature>
<feature type="compositionally biased region" description="Basic and acidic residues" evidence="11">
    <location>
        <begin position="406"/>
        <end position="415"/>
    </location>
</feature>
<feature type="transmembrane region" description="Helical" evidence="12">
    <location>
        <begin position="92"/>
        <end position="111"/>
    </location>
</feature>
<dbReference type="PANTHER" id="PTHR20996:SF1">
    <property type="entry name" value="NUCLEAR ENVELOPE PHOSPHATASE-REGULATORY SUBUNIT 1"/>
    <property type="match status" value="1"/>
</dbReference>
<feature type="compositionally biased region" description="Pro residues" evidence="11">
    <location>
        <begin position="214"/>
        <end position="228"/>
    </location>
</feature>
<comment type="caution">
    <text evidence="13">The sequence shown here is derived from an EMBL/GenBank/DDBJ whole genome shotgun (WGS) entry which is preliminary data.</text>
</comment>
<feature type="compositionally biased region" description="Low complexity" evidence="11">
    <location>
        <begin position="248"/>
        <end position="265"/>
    </location>
</feature>
<dbReference type="GO" id="GO:0031965">
    <property type="term" value="C:nuclear membrane"/>
    <property type="evidence" value="ECO:0007669"/>
    <property type="project" value="UniProtKB-SubCell"/>
</dbReference>
<sequence length="655" mass="69661">MQPASTGGGRMRSGTSSLAAAGRSGFHPPANRESFKDLLVFEERLKQNAERLQKQRRKYEAFLLTLSGVIAYLGYSVFVLPSIYSLVHYSNVAMLLVAATTLVLFFATGMYSEKIAYAHKFVPQANRALRPFNIYLNTRRRSRFVFVSRWFNSNPAAAAGAGAPLSRTSSIRSNASSTSTASSGGGGGGAPLSRQTSNASSASSASENGFRSPPASPPLSPMASPPESPSATASSRTIDLPSLPPIPTTTSSNPTPPTTASTSSSREAVTRALPVVNSTSSRQPVPLPPIPPSLNPRGELIFSSRVSPAFREGYERYRGEWERRRAEAKRAAKNAKKQQQGKGKQIGAAKASASGSGAGGTSWLGWGRGSKTEAVGTEAVGRMREKEIDLASQRHDDQSQSASTGDDDRPRDRMRFQSPTPPPPTSSPHAPDQLRPTPLSSSPPGRTSGRTAFRHVPLPRSDSEQSGASADESKRSRLGTARRRTPSSTDSGGPRLGGDAPKTSRELSRDSSDTELRAYDPDRRRHAAPNDLGIESASLGLTSSPTLSSSSLFSSGDDLDVDLHHETLRTRGGRSTSEHDAASPFPAEEGGPAAERSTIPTTATLSGAATRVRAESFSDLLTYEGEIDDEDQRGVLGSAARLPRLERSNSMRRGG</sequence>
<feature type="compositionally biased region" description="Polar residues" evidence="11">
    <location>
        <begin position="598"/>
        <end position="607"/>
    </location>
</feature>
<name>A0A2S5B686_9BASI</name>
<dbReference type="GO" id="GO:0005737">
    <property type="term" value="C:cytoplasm"/>
    <property type="evidence" value="ECO:0007669"/>
    <property type="project" value="UniProtKB-SubCell"/>
</dbReference>
<evidence type="ECO:0000256" key="10">
    <source>
        <dbReference type="ARBA" id="ARBA00030458"/>
    </source>
</evidence>
<dbReference type="Pfam" id="PF03907">
    <property type="entry name" value="Spo7"/>
    <property type="match status" value="1"/>
</dbReference>
<keyword evidence="14" id="KW-1185">Reference proteome</keyword>
<evidence type="ECO:0000256" key="4">
    <source>
        <dbReference type="ARBA" id="ARBA00022490"/>
    </source>
</evidence>
<feature type="compositionally biased region" description="Low complexity" evidence="11">
    <location>
        <begin position="157"/>
        <end position="182"/>
    </location>
</feature>
<proteinExistence type="inferred from homology"/>
<feature type="compositionally biased region" description="Low complexity" evidence="11">
    <location>
        <begin position="191"/>
        <end position="206"/>
    </location>
</feature>
<dbReference type="GO" id="GO:0071595">
    <property type="term" value="C:Nem1-Spo7 phosphatase complex"/>
    <property type="evidence" value="ECO:0007669"/>
    <property type="project" value="InterPro"/>
</dbReference>
<keyword evidence="5 12" id="KW-0812">Transmembrane</keyword>
<feature type="region of interest" description="Disordered" evidence="11">
    <location>
        <begin position="157"/>
        <end position="298"/>
    </location>
</feature>
<feature type="compositionally biased region" description="Pro residues" evidence="11">
    <location>
        <begin position="285"/>
        <end position="294"/>
    </location>
</feature>
<dbReference type="EMBL" id="PJQD01000053">
    <property type="protein sequence ID" value="POY72266.1"/>
    <property type="molecule type" value="Genomic_DNA"/>
</dbReference>
<gene>
    <name evidence="13" type="ORF">BMF94_4709</name>
</gene>
<evidence type="ECO:0000256" key="1">
    <source>
        <dbReference type="ARBA" id="ARBA00004232"/>
    </source>
</evidence>
<feature type="compositionally biased region" description="Polar residues" evidence="11">
    <location>
        <begin position="438"/>
        <end position="450"/>
    </location>
</feature>
<feature type="region of interest" description="Disordered" evidence="11">
    <location>
        <begin position="629"/>
        <end position="655"/>
    </location>
</feature>
<accession>A0A2S5B686</accession>
<protein>
    <recommendedName>
        <fullName evidence="10">Transmembrane protein 188</fullName>
    </recommendedName>
</protein>